<organism evidence="3 4">
    <name type="scientific">Streptococcus danieliae</name>
    <dbReference type="NCBI Taxonomy" id="747656"/>
    <lineage>
        <taxon>Bacteria</taxon>
        <taxon>Bacillati</taxon>
        <taxon>Bacillota</taxon>
        <taxon>Bacilli</taxon>
        <taxon>Lactobacillales</taxon>
        <taxon>Streptococcaceae</taxon>
        <taxon>Streptococcus</taxon>
    </lineage>
</organism>
<dbReference type="CDD" id="cd08579">
    <property type="entry name" value="GDPD_memb_like"/>
    <property type="match status" value="1"/>
</dbReference>
<dbReference type="Pfam" id="PF10110">
    <property type="entry name" value="GPDPase_memb"/>
    <property type="match status" value="1"/>
</dbReference>
<accession>A0A7X3G984</accession>
<dbReference type="PROSITE" id="PS51704">
    <property type="entry name" value="GP_PDE"/>
    <property type="match status" value="1"/>
</dbReference>
<feature type="transmembrane region" description="Helical" evidence="1">
    <location>
        <begin position="191"/>
        <end position="216"/>
    </location>
</feature>
<evidence type="ECO:0000313" key="3">
    <source>
        <dbReference type="EMBL" id="MVX59282.1"/>
    </source>
</evidence>
<feature type="transmembrane region" description="Helical" evidence="1">
    <location>
        <begin position="237"/>
        <end position="264"/>
    </location>
</feature>
<sequence>MESKLSTQLIIEPLFLRGEVMKTIFKDVGKVLKGLGSDIWTYFIRLGILQILVGFVGVYILAFSFRFILFSANQESLRLDNLTVILLNPISLLAALVFFILTACLIFFEMTALALMVYGAYQQQYFSWREIGYYTWTSLTKQRWLDLPVFILYLVSLIPVANIGFGPSLTSKLYIPAFITGELTKSSWGSILLPVLFLLVAYLNLRLIFTLPLISVNQVSIRQAIKDSWLLTKKGKLRLLGSWALVEVAITVFVLLLVGGVIVVSNLVDQVGQSLVIQSFFLTLLEWLIGFFTFLTKLSLMTFLVWEIIKENRVAPHLQAQRERPTTRKLLLNLGLAFLFLTYMAGNSLHLINQVLNPKQLTIAHRGFVEKAVENSLEGIKASKEAGADLVEMDVLMTKDQKLVVMHDYNLKRLAGLDKKVADMTYDEVVGLTLEQNGHKAVLPSFEEFVQVAKENNIKLLVELKPHGAEPDNYVDLVLVELNRLDPDHTYPVMSLKHEVMRELEDKEPAIETGYVIPFNFGDLQLDQVDFLAVEEFSYSNQLVEEAKAAKKPLYIWTINEEAEMIRYLQKPLDGMITDFPDKVQAYKGELADENSYWDRFIRVIEDSGI</sequence>
<reference evidence="3 4" key="1">
    <citation type="submission" date="2019-12" db="EMBL/GenBank/DDBJ databases">
        <title>Microbes associate with the intestines of laboratory mice.</title>
        <authorList>
            <person name="Navarre W."/>
            <person name="Wong E."/>
        </authorList>
    </citation>
    <scope>NUCLEOTIDE SEQUENCE [LARGE SCALE GENOMIC DNA]</scope>
    <source>
        <strain evidence="3 4">NM51_B2-22</strain>
    </source>
</reference>
<dbReference type="GO" id="GO:0006629">
    <property type="term" value="P:lipid metabolic process"/>
    <property type="evidence" value="ECO:0007669"/>
    <property type="project" value="InterPro"/>
</dbReference>
<evidence type="ECO:0000256" key="1">
    <source>
        <dbReference type="SAM" id="Phobius"/>
    </source>
</evidence>
<dbReference type="Proteomes" id="UP000461595">
    <property type="component" value="Unassembled WGS sequence"/>
</dbReference>
<proteinExistence type="predicted"/>
<dbReference type="GO" id="GO:0008081">
    <property type="term" value="F:phosphoric diester hydrolase activity"/>
    <property type="evidence" value="ECO:0007669"/>
    <property type="project" value="InterPro"/>
</dbReference>
<dbReference type="Gene3D" id="3.20.20.190">
    <property type="entry name" value="Phosphatidylinositol (PI) phosphodiesterase"/>
    <property type="match status" value="1"/>
</dbReference>
<keyword evidence="1" id="KW-0472">Membrane</keyword>
<dbReference type="SUPFAM" id="SSF51695">
    <property type="entry name" value="PLC-like phosphodiesterases"/>
    <property type="match status" value="1"/>
</dbReference>
<dbReference type="InterPro" id="IPR017946">
    <property type="entry name" value="PLC-like_Pdiesterase_TIM-brl"/>
</dbReference>
<feature type="transmembrane region" description="Helical" evidence="1">
    <location>
        <begin position="284"/>
        <end position="309"/>
    </location>
</feature>
<gene>
    <name evidence="3" type="ORF">E5983_06480</name>
</gene>
<dbReference type="EMBL" id="WSRS01000055">
    <property type="protein sequence ID" value="MVX59282.1"/>
    <property type="molecule type" value="Genomic_DNA"/>
</dbReference>
<protein>
    <submittedName>
        <fullName evidence="3">Glycerophosphodiester phosphodiesterase</fullName>
    </submittedName>
</protein>
<dbReference type="InterPro" id="IPR030395">
    <property type="entry name" value="GP_PDE_dom"/>
</dbReference>
<dbReference type="PANTHER" id="PTHR46211">
    <property type="entry name" value="GLYCEROPHOSPHORYL DIESTER PHOSPHODIESTERASE"/>
    <property type="match status" value="1"/>
</dbReference>
<feature type="transmembrane region" description="Helical" evidence="1">
    <location>
        <begin position="42"/>
        <end position="70"/>
    </location>
</feature>
<evidence type="ECO:0000259" key="2">
    <source>
        <dbReference type="PROSITE" id="PS51704"/>
    </source>
</evidence>
<dbReference type="PANTHER" id="PTHR46211:SF8">
    <property type="entry name" value="PHOSPHODIESTERASE"/>
    <property type="match status" value="1"/>
</dbReference>
<feature type="transmembrane region" description="Helical" evidence="1">
    <location>
        <begin position="330"/>
        <end position="352"/>
    </location>
</feature>
<keyword evidence="1" id="KW-1133">Transmembrane helix</keyword>
<comment type="caution">
    <text evidence="3">The sequence shown here is derived from an EMBL/GenBank/DDBJ whole genome shotgun (WGS) entry which is preliminary data.</text>
</comment>
<feature type="transmembrane region" description="Helical" evidence="1">
    <location>
        <begin position="90"/>
        <end position="121"/>
    </location>
</feature>
<keyword evidence="1" id="KW-0812">Transmembrane</keyword>
<name>A0A7X3G984_9STRE</name>
<dbReference type="Pfam" id="PF03009">
    <property type="entry name" value="GDPD"/>
    <property type="match status" value="1"/>
</dbReference>
<dbReference type="InterPro" id="IPR018476">
    <property type="entry name" value="GlyceroP-diester-Pdiesterase_M"/>
</dbReference>
<feature type="transmembrane region" description="Helical" evidence="1">
    <location>
        <begin position="144"/>
        <end position="165"/>
    </location>
</feature>
<dbReference type="AlphaFoldDB" id="A0A7X3G984"/>
<evidence type="ECO:0000313" key="4">
    <source>
        <dbReference type="Proteomes" id="UP000461595"/>
    </source>
</evidence>
<feature type="domain" description="GP-PDE" evidence="2">
    <location>
        <begin position="360"/>
        <end position="588"/>
    </location>
</feature>